<evidence type="ECO:0008006" key="4">
    <source>
        <dbReference type="Google" id="ProtNLM"/>
    </source>
</evidence>
<gene>
    <name evidence="2" type="ORF">ACIA8P_32705</name>
</gene>
<evidence type="ECO:0000256" key="1">
    <source>
        <dbReference type="SAM" id="MobiDB-lite"/>
    </source>
</evidence>
<organism evidence="2 3">
    <name type="scientific">Streptomyces cellulosae</name>
    <dbReference type="NCBI Taxonomy" id="1968"/>
    <lineage>
        <taxon>Bacteria</taxon>
        <taxon>Bacillati</taxon>
        <taxon>Actinomycetota</taxon>
        <taxon>Actinomycetes</taxon>
        <taxon>Kitasatosporales</taxon>
        <taxon>Streptomycetaceae</taxon>
        <taxon>Streptomyces</taxon>
    </lineage>
</organism>
<feature type="non-terminal residue" evidence="2">
    <location>
        <position position="1"/>
    </location>
</feature>
<dbReference type="EMBL" id="JBITDC010000014">
    <property type="protein sequence ID" value="MFI5679343.1"/>
    <property type="molecule type" value="Genomic_DNA"/>
</dbReference>
<feature type="compositionally biased region" description="Basic and acidic residues" evidence="1">
    <location>
        <begin position="296"/>
        <end position="312"/>
    </location>
</feature>
<feature type="region of interest" description="Disordered" evidence="1">
    <location>
        <begin position="132"/>
        <end position="157"/>
    </location>
</feature>
<evidence type="ECO:0000313" key="2">
    <source>
        <dbReference type="EMBL" id="MFI5679343.1"/>
    </source>
</evidence>
<reference evidence="2 3" key="1">
    <citation type="submission" date="2024-10" db="EMBL/GenBank/DDBJ databases">
        <title>The Natural Products Discovery Center: Release of the First 8490 Sequenced Strains for Exploring Actinobacteria Biosynthetic Diversity.</title>
        <authorList>
            <person name="Kalkreuter E."/>
            <person name="Kautsar S.A."/>
            <person name="Yang D."/>
            <person name="Bader C.D."/>
            <person name="Teijaro C.N."/>
            <person name="Fluegel L."/>
            <person name="Davis C.M."/>
            <person name="Simpson J.R."/>
            <person name="Lauterbach L."/>
            <person name="Steele A.D."/>
            <person name="Gui C."/>
            <person name="Meng S."/>
            <person name="Li G."/>
            <person name="Viehrig K."/>
            <person name="Ye F."/>
            <person name="Su P."/>
            <person name="Kiefer A.F."/>
            <person name="Nichols A."/>
            <person name="Cepeda A.J."/>
            <person name="Yan W."/>
            <person name="Fan B."/>
            <person name="Jiang Y."/>
            <person name="Adhikari A."/>
            <person name="Zheng C.-J."/>
            <person name="Schuster L."/>
            <person name="Cowan T.M."/>
            <person name="Smanski M.J."/>
            <person name="Chevrette M.G."/>
            <person name="De Carvalho L.P.S."/>
            <person name="Shen B."/>
        </authorList>
    </citation>
    <scope>NUCLEOTIDE SEQUENCE [LARGE SCALE GENOMIC DNA]</scope>
    <source>
        <strain evidence="2 3">NPDC051599</strain>
    </source>
</reference>
<comment type="caution">
    <text evidence="2">The sequence shown here is derived from an EMBL/GenBank/DDBJ whole genome shotgun (WGS) entry which is preliminary data.</text>
</comment>
<accession>A0ABW7YAD2</accession>
<name>A0ABW7YAD2_STRCE</name>
<feature type="region of interest" description="Disordered" evidence="1">
    <location>
        <begin position="190"/>
        <end position="353"/>
    </location>
</feature>
<dbReference type="Proteomes" id="UP001612415">
    <property type="component" value="Unassembled WGS sequence"/>
</dbReference>
<protein>
    <recommendedName>
        <fullName evidence="4">YwqJ-like deaminase</fullName>
    </recommendedName>
</protein>
<keyword evidence="3" id="KW-1185">Reference proteome</keyword>
<proteinExistence type="predicted"/>
<feature type="compositionally biased region" description="Low complexity" evidence="1">
    <location>
        <begin position="254"/>
        <end position="266"/>
    </location>
</feature>
<feature type="compositionally biased region" description="Gly residues" evidence="1">
    <location>
        <begin position="313"/>
        <end position="327"/>
    </location>
</feature>
<evidence type="ECO:0000313" key="3">
    <source>
        <dbReference type="Proteomes" id="UP001612415"/>
    </source>
</evidence>
<sequence>ALSVAGKAGRVIDPMTYIAKGAGAGLSKIGDIAKGLKGVGAIDIPTLPEGAFTLPEGALKLPDGTVRLPEGAAIPEGATKLPDGSIQLPHDTPVLPAGTTKLPSVEGSPAQYMDGDGNLLDQHGNVVDSVDNAPTDVVDKGTSGNPASGADVPRVDSPVKEPALVGAGAHTADQAAQSVKLGNSLDTNLGDVGRAPDNAAVHAGGDSIPAVHAGGDLPGSGVSDDIPVGRAGEHLPTGHAGDGLPAGRADDIAHSPSASHEPPSSHTDGHSDGPNGTGHDGGPQPHHSETSPNGHEVGDHQDGHGGNHDGGHSGDGPSAGHGGGDGAGNHHHGPSDTPHSPGYPEGYDPTEVLVHQGNLPGAGPGDKLLGQLDAARIETSNGLITHVDGRPVEEFVQKLSRDRVDLYVQAKNDGTFPKTQTGACVGSVIDTRTGLVYEGLNGPADTLIPLDDLHPTLAERYSAISADPPHPAPILQHAEVKAANRLLWERRKLGLPDDATALGELRASVWFPFKKDFDLEVPVPPKAAPFCANCAHMLHEVPSSFGRFTGWPPNTENKLPW</sequence>